<gene>
    <name evidence="5" type="ORF">IE4771_PB00046</name>
</gene>
<dbReference type="PROSITE" id="PS51318">
    <property type="entry name" value="TAT"/>
    <property type="match status" value="1"/>
</dbReference>
<dbReference type="PANTHER" id="PTHR48107">
    <property type="entry name" value="NADPH-DEPENDENT ALDEHYDE REDUCTASE-LIKE PROTEIN, CHLOROPLASTIC-RELATED"/>
    <property type="match status" value="1"/>
</dbReference>
<dbReference type="GO" id="GO:0016614">
    <property type="term" value="F:oxidoreductase activity, acting on CH-OH group of donors"/>
    <property type="evidence" value="ECO:0007669"/>
    <property type="project" value="UniProtKB-ARBA"/>
</dbReference>
<comment type="similarity">
    <text evidence="1">Belongs to the short-chain dehydrogenases/reductases (SDR) family.</text>
</comment>
<organism evidence="5 6">
    <name type="scientific">Rhizobium etli bv. mimosae str. IE4771</name>
    <dbReference type="NCBI Taxonomy" id="1432050"/>
    <lineage>
        <taxon>Bacteria</taxon>
        <taxon>Pseudomonadati</taxon>
        <taxon>Pseudomonadota</taxon>
        <taxon>Alphaproteobacteria</taxon>
        <taxon>Hyphomicrobiales</taxon>
        <taxon>Rhizobiaceae</taxon>
        <taxon>Rhizobium/Agrobacterium group</taxon>
        <taxon>Rhizobium</taxon>
    </lineage>
</organism>
<dbReference type="InterPro" id="IPR036291">
    <property type="entry name" value="NAD(P)-bd_dom_sf"/>
</dbReference>
<dbReference type="Proteomes" id="UP000027180">
    <property type="component" value="Plasmid pRetIE4771b"/>
</dbReference>
<reference evidence="5 6" key="1">
    <citation type="submission" date="2013-12" db="EMBL/GenBank/DDBJ databases">
        <title>Complete genome sequence of Rhizobium etli bv. mimosae IE4771.</title>
        <authorList>
            <person name="Bustos P."/>
            <person name="Santamaria R.I."/>
            <person name="Lozano L."/>
            <person name="Ormeno-Orrillo E."/>
            <person name="Rogel M.A."/>
            <person name="Romero D."/>
            <person name="Cevallos M.A."/>
            <person name="Martinez-Romero E."/>
            <person name="Gonzalez V."/>
        </authorList>
    </citation>
    <scope>NUCLEOTIDE SEQUENCE [LARGE SCALE GENOMIC DNA]</scope>
    <source>
        <strain evidence="5 6">IE4771</strain>
        <plasmid evidence="6">Plasmid pRetIE4771b</plasmid>
    </source>
</reference>
<dbReference type="PANTHER" id="PTHR48107:SF7">
    <property type="entry name" value="RE15974P"/>
    <property type="match status" value="1"/>
</dbReference>
<evidence type="ECO:0000313" key="6">
    <source>
        <dbReference type="Proteomes" id="UP000027180"/>
    </source>
</evidence>
<keyword evidence="2" id="KW-0560">Oxidoreductase</keyword>
<dbReference type="Gene3D" id="3.40.50.720">
    <property type="entry name" value="NAD(P)-binding Rossmann-like Domain"/>
    <property type="match status" value="1"/>
</dbReference>
<dbReference type="AlphaFoldDB" id="A0A060IDI5"/>
<dbReference type="InterPro" id="IPR006311">
    <property type="entry name" value="TAT_signal"/>
</dbReference>
<dbReference type="PRINTS" id="PR00080">
    <property type="entry name" value="SDRFAMILY"/>
</dbReference>
<dbReference type="FunFam" id="3.40.50.720:FF:000084">
    <property type="entry name" value="Short-chain dehydrogenase reductase"/>
    <property type="match status" value="1"/>
</dbReference>
<geneLocation type="plasmid" evidence="5 6">
    <name>pRetIE4771b</name>
</geneLocation>
<accession>A0A060IDI5</accession>
<dbReference type="OrthoDB" id="9803333at2"/>
<feature type="chain" id="PRO_5001586984" evidence="3">
    <location>
        <begin position="39"/>
        <end position="286"/>
    </location>
</feature>
<dbReference type="HOGENOM" id="CLU_010194_1_3_5"/>
<evidence type="ECO:0000259" key="4">
    <source>
        <dbReference type="SMART" id="SM00822"/>
    </source>
</evidence>
<dbReference type="InterPro" id="IPR002347">
    <property type="entry name" value="SDR_fam"/>
</dbReference>
<dbReference type="RefSeq" id="WP_040140291.1">
    <property type="nucleotide sequence ID" value="NZ_CP006988.1"/>
</dbReference>
<feature type="domain" description="Ketoreductase" evidence="4">
    <location>
        <begin position="47"/>
        <end position="225"/>
    </location>
</feature>
<dbReference type="SUPFAM" id="SSF51735">
    <property type="entry name" value="NAD(P)-binding Rossmann-fold domains"/>
    <property type="match status" value="1"/>
</dbReference>
<dbReference type="KEGG" id="rei:IE4771_PB00046"/>
<keyword evidence="5" id="KW-0614">Plasmid</keyword>
<sequence>MTDQNDLQPSASMSRRGLLGAVAVAPLAAGVVAGTASAQTAGSGTGKAAIVTGSSRGIGAAVAKRLAREGYTVTVNFVVNGDLANAVVRDIESAGGKAIAVQADVSDPDAVRRLFDENDKAFGGVDVVVANAGIIRQTPISEMTDENFNRLIDVNMKGGFYTMREAARRVRNNGRIFTLSSTVAHARLPATGPYGATKAAQEIYANVLAKELAGRMISVNAIAPGPVNTTLFTDLNNAQAVAGFVQRTPHGRLGEPDDIANVVAALCSSDGMWVNGQTILANGGLI</sequence>
<evidence type="ECO:0000313" key="5">
    <source>
        <dbReference type="EMBL" id="AIC29781.1"/>
    </source>
</evidence>
<keyword evidence="3" id="KW-0732">Signal</keyword>
<feature type="signal peptide" evidence="3">
    <location>
        <begin position="1"/>
        <end position="38"/>
    </location>
</feature>
<evidence type="ECO:0000256" key="2">
    <source>
        <dbReference type="ARBA" id="ARBA00023002"/>
    </source>
</evidence>
<dbReference type="SMART" id="SM00822">
    <property type="entry name" value="PKS_KR"/>
    <property type="match status" value="1"/>
</dbReference>
<proteinExistence type="inferred from homology"/>
<protein>
    <submittedName>
        <fullName evidence="5">Short-chain dehydrogenase protein</fullName>
    </submittedName>
</protein>
<evidence type="ECO:0000256" key="1">
    <source>
        <dbReference type="ARBA" id="ARBA00006484"/>
    </source>
</evidence>
<dbReference type="EMBL" id="CP006988">
    <property type="protein sequence ID" value="AIC29781.1"/>
    <property type="molecule type" value="Genomic_DNA"/>
</dbReference>
<dbReference type="PRINTS" id="PR00081">
    <property type="entry name" value="GDHRDH"/>
</dbReference>
<name>A0A060IDI5_RHIET</name>
<evidence type="ECO:0000256" key="3">
    <source>
        <dbReference type="SAM" id="SignalP"/>
    </source>
</evidence>
<dbReference type="Pfam" id="PF13561">
    <property type="entry name" value="adh_short_C2"/>
    <property type="match status" value="1"/>
</dbReference>
<dbReference type="InterPro" id="IPR057326">
    <property type="entry name" value="KR_dom"/>
</dbReference>